<sequence>MIRFLKSRWYLILSFLIPFVIMTCYFWYRNMAPFGDQSILTVDMGQQYVDFFAYFKHAVTSNPSSFFYSFSKALGGEMVGLWAYYLMSPVNLVLLLFPLKQLASGILLVTVLKYGLAGLSFAYLLYRKSNTQVHLIPAWATMYALNGWIIANQLNLIWLDGMIWLPLIVLGIERIVDTHRIRTYLISLTAMLIINYYMAYMICIFAVLYFAYYAVVNWQGLKATSQNIGRFAGTSLLAGGLSAFFLLPTYSALLTSKAEYTVTNVKWQFEYNPINLIGKFFNGAFNFDQMPNGTPNVFIGSVAIITFVAFFFLRTIKPSQKIAAGLVTAFLLLSMCLKPLDLFWHAMQFPIWYPYRFSFIFCFWVILLGNRAFNQIHELKQWAKMIIIAIIAAGIIYITLNLKQFNNFLTTENIVIGTVLMIAAIVLVFFGQPSKAFSAAMIVLVIGEMGYNVFSSLNNISYVTNPNYVNYTTNLKRPVDQIKASDDSFYRIGKTFYRTKDDPFEANYNGGDHFSSTFEKTMPQFMENIGQPDGDGFTEYSNGTLLSDSFLSMKYFLNASNPDSNQYLQALTTKPDLNQYNLMRTQHNVQTYRNQYALPIAFASSNQIFNQNRAVDPTTYQSTIFNNLIGRTYQHRMFTPINFDSSTFVNVPRQSNLTGAFLQKKNLLKPAHMMLTFTPQTNDSYYLTLGNAINLGSSQNSQNVKIYRNGVPLNQYPTYRNTVIVNVASKDKGKPITINVELTKSSVLLQNFTLYQFHNQDFETQVKKLQQNPLKITHFNSREFIGTINIHQKHQALATTIPYAKGWHLLVNGKPHPIKEWSKMFVGADLKPGHYSIKLYYWPPLLTPGIIISLSSIIITIVGWQWLKKRKSR</sequence>
<keyword evidence="1" id="KW-1133">Transmembrane helix</keyword>
<keyword evidence="3" id="KW-1185">Reference proteome</keyword>
<feature type="transmembrane region" description="Helical" evidence="1">
    <location>
        <begin position="297"/>
        <end position="315"/>
    </location>
</feature>
<feature type="transmembrane region" description="Helical" evidence="1">
    <location>
        <begin position="322"/>
        <end position="340"/>
    </location>
</feature>
<evidence type="ECO:0000313" key="2">
    <source>
        <dbReference type="EMBL" id="MEJ6400530.1"/>
    </source>
</evidence>
<feature type="transmembrane region" description="Helical" evidence="1">
    <location>
        <begin position="196"/>
        <end position="216"/>
    </location>
</feature>
<protein>
    <submittedName>
        <fullName evidence="2">YfhO family protein</fullName>
    </submittedName>
</protein>
<dbReference type="RefSeq" id="WP_339960335.1">
    <property type="nucleotide sequence ID" value="NZ_JAWMWH010000001.1"/>
</dbReference>
<gene>
    <name evidence="2" type="ORF">R4146_05080</name>
</gene>
<feature type="transmembrane region" description="Helical" evidence="1">
    <location>
        <begin position="9"/>
        <end position="28"/>
    </location>
</feature>
<keyword evidence="1" id="KW-0812">Transmembrane</keyword>
<keyword evidence="1" id="KW-0472">Membrane</keyword>
<organism evidence="2 3">
    <name type="scientific">Nicoliella lavandulae</name>
    <dbReference type="NCBI Taxonomy" id="3082954"/>
    <lineage>
        <taxon>Bacteria</taxon>
        <taxon>Bacillati</taxon>
        <taxon>Bacillota</taxon>
        <taxon>Bacilli</taxon>
        <taxon>Lactobacillales</taxon>
        <taxon>Lactobacillaceae</taxon>
        <taxon>Nicoliella</taxon>
    </lineage>
</organism>
<accession>A0ABU8SKU7</accession>
<name>A0ABU8SKU7_9LACO</name>
<feature type="transmembrane region" description="Helical" evidence="1">
    <location>
        <begin position="106"/>
        <end position="126"/>
    </location>
</feature>
<dbReference type="Pfam" id="PF09586">
    <property type="entry name" value="YfhO"/>
    <property type="match status" value="1"/>
</dbReference>
<feature type="transmembrane region" description="Helical" evidence="1">
    <location>
        <begin position="228"/>
        <end position="247"/>
    </location>
</feature>
<proteinExistence type="predicted"/>
<dbReference type="PANTHER" id="PTHR38454">
    <property type="entry name" value="INTEGRAL MEMBRANE PROTEIN-RELATED"/>
    <property type="match status" value="1"/>
</dbReference>
<feature type="transmembrane region" description="Helical" evidence="1">
    <location>
        <begin position="382"/>
        <end position="402"/>
    </location>
</feature>
<dbReference type="EMBL" id="JAWMWH010000001">
    <property type="protein sequence ID" value="MEJ6400530.1"/>
    <property type="molecule type" value="Genomic_DNA"/>
</dbReference>
<feature type="transmembrane region" description="Helical" evidence="1">
    <location>
        <begin position="414"/>
        <end position="430"/>
    </location>
</feature>
<reference evidence="2 3" key="1">
    <citation type="submission" date="2023-10" db="EMBL/GenBank/DDBJ databases">
        <title>Nicoliella lavandulae sp. nov. isolated from Lavandula angustifolia flowers.</title>
        <authorList>
            <person name="Alcantara C."/>
            <person name="Zuniga M."/>
            <person name="Landete J.M."/>
            <person name="Monedero V."/>
        </authorList>
    </citation>
    <scope>NUCLEOTIDE SEQUENCE [LARGE SCALE GENOMIC DNA]</scope>
    <source>
        <strain evidence="2 3">Es01</strain>
    </source>
</reference>
<dbReference type="Proteomes" id="UP001370590">
    <property type="component" value="Unassembled WGS sequence"/>
</dbReference>
<dbReference type="InterPro" id="IPR018580">
    <property type="entry name" value="Uncharacterised_YfhO"/>
</dbReference>
<feature type="transmembrane region" description="Helical" evidence="1">
    <location>
        <begin position="132"/>
        <end position="150"/>
    </location>
</feature>
<evidence type="ECO:0000256" key="1">
    <source>
        <dbReference type="SAM" id="Phobius"/>
    </source>
</evidence>
<comment type="caution">
    <text evidence="2">The sequence shown here is derived from an EMBL/GenBank/DDBJ whole genome shotgun (WGS) entry which is preliminary data.</text>
</comment>
<feature type="transmembrane region" description="Helical" evidence="1">
    <location>
        <begin position="81"/>
        <end position="99"/>
    </location>
</feature>
<dbReference type="PANTHER" id="PTHR38454:SF1">
    <property type="entry name" value="INTEGRAL MEMBRANE PROTEIN"/>
    <property type="match status" value="1"/>
</dbReference>
<feature type="transmembrane region" description="Helical" evidence="1">
    <location>
        <begin position="157"/>
        <end position="176"/>
    </location>
</feature>
<feature type="transmembrane region" description="Helical" evidence="1">
    <location>
        <begin position="845"/>
        <end position="867"/>
    </location>
</feature>
<feature type="transmembrane region" description="Helical" evidence="1">
    <location>
        <begin position="437"/>
        <end position="454"/>
    </location>
</feature>
<feature type="transmembrane region" description="Helical" evidence="1">
    <location>
        <begin position="352"/>
        <end position="370"/>
    </location>
</feature>
<evidence type="ECO:0000313" key="3">
    <source>
        <dbReference type="Proteomes" id="UP001370590"/>
    </source>
</evidence>